<proteinExistence type="predicted"/>
<dbReference type="Gene3D" id="3.30.40.10">
    <property type="entry name" value="Zinc/RING finger domain, C3HC4 (zinc finger)"/>
    <property type="match status" value="1"/>
</dbReference>
<dbReference type="InterPro" id="IPR013083">
    <property type="entry name" value="Znf_RING/FYVE/PHD"/>
</dbReference>
<evidence type="ECO:0000256" key="2">
    <source>
        <dbReference type="ARBA" id="ARBA00022771"/>
    </source>
</evidence>
<evidence type="ECO:0000259" key="5">
    <source>
        <dbReference type="SMART" id="SM00249"/>
    </source>
</evidence>
<evidence type="ECO:0000256" key="3">
    <source>
        <dbReference type="ARBA" id="ARBA00022833"/>
    </source>
</evidence>
<feature type="region of interest" description="Disordered" evidence="4">
    <location>
        <begin position="189"/>
        <end position="211"/>
    </location>
</feature>
<dbReference type="SMART" id="SM00249">
    <property type="entry name" value="PHD"/>
    <property type="match status" value="1"/>
</dbReference>
<dbReference type="InterPro" id="IPR019786">
    <property type="entry name" value="Zinc_finger_PHD-type_CS"/>
</dbReference>
<dbReference type="AlphaFoldDB" id="A0ABD1KYQ8"/>
<feature type="domain" description="Zinc finger PHD-type" evidence="5">
    <location>
        <begin position="290"/>
        <end position="343"/>
    </location>
</feature>
<dbReference type="InterPro" id="IPR011011">
    <property type="entry name" value="Znf_FYVE_PHD"/>
</dbReference>
<dbReference type="InterPro" id="IPR001965">
    <property type="entry name" value="Znf_PHD"/>
</dbReference>
<name>A0ABD1KYQ8_9TELE</name>
<keyword evidence="1" id="KW-0479">Metal-binding</keyword>
<dbReference type="Proteomes" id="UP001591681">
    <property type="component" value="Unassembled WGS sequence"/>
</dbReference>
<evidence type="ECO:0000256" key="4">
    <source>
        <dbReference type="SAM" id="MobiDB-lite"/>
    </source>
</evidence>
<dbReference type="EMBL" id="JBHFQA010000001">
    <property type="protein sequence ID" value="KAL2104304.1"/>
    <property type="molecule type" value="Genomic_DNA"/>
</dbReference>
<dbReference type="InterPro" id="IPR050863">
    <property type="entry name" value="CenT-Element_Derived"/>
</dbReference>
<dbReference type="PANTHER" id="PTHR19303:SF74">
    <property type="entry name" value="POGO TRANSPOSABLE ELEMENT WITH KRAB DOMAIN"/>
    <property type="match status" value="1"/>
</dbReference>
<reference evidence="6 7" key="1">
    <citation type="submission" date="2024-09" db="EMBL/GenBank/DDBJ databases">
        <title>A chromosome-level genome assembly of Gray's grenadier anchovy, Coilia grayii.</title>
        <authorList>
            <person name="Fu Z."/>
        </authorList>
    </citation>
    <scope>NUCLEOTIDE SEQUENCE [LARGE SCALE GENOMIC DNA]</scope>
    <source>
        <strain evidence="6">G4</strain>
        <tissue evidence="6">Muscle</tissue>
    </source>
</reference>
<dbReference type="Pfam" id="PF03184">
    <property type="entry name" value="DDE_1"/>
    <property type="match status" value="1"/>
</dbReference>
<sequence>MSDNGWINAELFTEWGHCFLKSLPKDDPQPHLLLVDGHSSHVYNIDFLNLMKDNNVYVFSLPPHTTHYLQPADRALFKSLKHFWRLEGRRVTRESAGKRLDRALFMPLFSKAWSKAATPENAQAGFRRSGIHPFNPDKIDKSLFMPSQTTETVFDHACPTQEHDDDSFQVIPGHTPRHPLHDAVQPEIPLPQLAPQPSPQPAQPPPQLAIVTPPPLAQEVEVATEPDLSFMSLVTLPVRERPSSSRQRAKPPSYNLTSQEHFNFVKQKKEKSKAKKTPKHSKMHQVHQDACKVCGFLYGDTNDPKLREEWVSCEVCWNWYHGSCAEESGIIEDNKAFTCTSCLFPEM</sequence>
<evidence type="ECO:0000313" key="7">
    <source>
        <dbReference type="Proteomes" id="UP001591681"/>
    </source>
</evidence>
<dbReference type="SUPFAM" id="SSF57903">
    <property type="entry name" value="FYVE/PHD zinc finger"/>
    <property type="match status" value="1"/>
</dbReference>
<gene>
    <name evidence="6" type="ORF">ACEWY4_001172</name>
</gene>
<comment type="caution">
    <text evidence="6">The sequence shown here is derived from an EMBL/GenBank/DDBJ whole genome shotgun (WGS) entry which is preliminary data.</text>
</comment>
<dbReference type="PANTHER" id="PTHR19303">
    <property type="entry name" value="TRANSPOSON"/>
    <property type="match status" value="1"/>
</dbReference>
<keyword evidence="3" id="KW-0862">Zinc</keyword>
<dbReference type="InterPro" id="IPR004875">
    <property type="entry name" value="DDE_SF_endonuclease_dom"/>
</dbReference>
<accession>A0ABD1KYQ8</accession>
<dbReference type="GO" id="GO:0008270">
    <property type="term" value="F:zinc ion binding"/>
    <property type="evidence" value="ECO:0007669"/>
    <property type="project" value="UniProtKB-KW"/>
</dbReference>
<evidence type="ECO:0000313" key="6">
    <source>
        <dbReference type="EMBL" id="KAL2104304.1"/>
    </source>
</evidence>
<protein>
    <recommendedName>
        <fullName evidence="5">Zinc finger PHD-type domain-containing protein</fullName>
    </recommendedName>
</protein>
<dbReference type="PROSITE" id="PS01359">
    <property type="entry name" value="ZF_PHD_1"/>
    <property type="match status" value="1"/>
</dbReference>
<keyword evidence="7" id="KW-1185">Reference proteome</keyword>
<evidence type="ECO:0000256" key="1">
    <source>
        <dbReference type="ARBA" id="ARBA00022723"/>
    </source>
</evidence>
<dbReference type="CDD" id="cd15517">
    <property type="entry name" value="PHD_TCF19_like"/>
    <property type="match status" value="1"/>
</dbReference>
<organism evidence="6 7">
    <name type="scientific">Coilia grayii</name>
    <name type="common">Gray's grenadier anchovy</name>
    <dbReference type="NCBI Taxonomy" id="363190"/>
    <lineage>
        <taxon>Eukaryota</taxon>
        <taxon>Metazoa</taxon>
        <taxon>Chordata</taxon>
        <taxon>Craniata</taxon>
        <taxon>Vertebrata</taxon>
        <taxon>Euteleostomi</taxon>
        <taxon>Actinopterygii</taxon>
        <taxon>Neopterygii</taxon>
        <taxon>Teleostei</taxon>
        <taxon>Clupei</taxon>
        <taxon>Clupeiformes</taxon>
        <taxon>Clupeoidei</taxon>
        <taxon>Engraulidae</taxon>
        <taxon>Coilinae</taxon>
        <taxon>Coilia</taxon>
    </lineage>
</organism>
<keyword evidence="2" id="KW-0863">Zinc-finger</keyword>